<protein>
    <recommendedName>
        <fullName evidence="4">Lipocalin-like domain-containing protein</fullName>
    </recommendedName>
</protein>
<feature type="signal peptide" evidence="1">
    <location>
        <begin position="1"/>
        <end position="21"/>
    </location>
</feature>
<keyword evidence="3" id="KW-1185">Reference proteome</keyword>
<reference evidence="2" key="1">
    <citation type="submission" date="2022-10" db="EMBL/GenBank/DDBJ databases">
        <title>Comparative genomics and taxonomic characterization of three novel marine species of genus Reichenbachiella exhibiting antioxidant and polysaccharide degradation activities.</title>
        <authorList>
            <person name="Muhammad N."/>
            <person name="Lee Y.-J."/>
            <person name="Ko J."/>
            <person name="Kim S.-G."/>
        </authorList>
    </citation>
    <scope>NUCLEOTIDE SEQUENCE</scope>
    <source>
        <strain evidence="2">Wsw4-B4</strain>
    </source>
</reference>
<evidence type="ECO:0008006" key="4">
    <source>
        <dbReference type="Google" id="ProtNLM"/>
    </source>
</evidence>
<evidence type="ECO:0000256" key="1">
    <source>
        <dbReference type="SAM" id="SignalP"/>
    </source>
</evidence>
<name>A0ABY6D137_9BACT</name>
<dbReference type="PROSITE" id="PS51257">
    <property type="entry name" value="PROKAR_LIPOPROTEIN"/>
    <property type="match status" value="1"/>
</dbReference>
<evidence type="ECO:0000313" key="2">
    <source>
        <dbReference type="EMBL" id="UXX79871.1"/>
    </source>
</evidence>
<evidence type="ECO:0000313" key="3">
    <source>
        <dbReference type="Proteomes" id="UP001062165"/>
    </source>
</evidence>
<sequence>MKKINPIHILLLVLLSALVGCGDDSSNIPEEEEHSRLIAGTWVLGENSQVLRDGNDITLDYQDFSIFFTEQFGYYAEGDPNNIIYPQGTWQYVDGNFGQIVLNEDERPIAVALAQDNTVLTITFTNDTNEPLGARSKGITGSYTFILSKE</sequence>
<dbReference type="RefSeq" id="WP_263051602.1">
    <property type="nucleotide sequence ID" value="NZ_CP106735.1"/>
</dbReference>
<feature type="chain" id="PRO_5045858218" description="Lipocalin-like domain-containing protein" evidence="1">
    <location>
        <begin position="22"/>
        <end position="150"/>
    </location>
</feature>
<dbReference type="EMBL" id="CP106735">
    <property type="protein sequence ID" value="UXX79871.1"/>
    <property type="molecule type" value="Genomic_DNA"/>
</dbReference>
<gene>
    <name evidence="2" type="ORF">N7E81_01970</name>
</gene>
<proteinExistence type="predicted"/>
<dbReference type="Proteomes" id="UP001062165">
    <property type="component" value="Chromosome"/>
</dbReference>
<keyword evidence="1" id="KW-0732">Signal</keyword>
<accession>A0ABY6D137</accession>
<organism evidence="2 3">
    <name type="scientific">Reichenbachiella carrageenanivorans</name>
    <dbReference type="NCBI Taxonomy" id="2979869"/>
    <lineage>
        <taxon>Bacteria</taxon>
        <taxon>Pseudomonadati</taxon>
        <taxon>Bacteroidota</taxon>
        <taxon>Cytophagia</taxon>
        <taxon>Cytophagales</taxon>
        <taxon>Reichenbachiellaceae</taxon>
        <taxon>Reichenbachiella</taxon>
    </lineage>
</organism>